<dbReference type="Proteomes" id="UP000558997">
    <property type="component" value="Unassembled WGS sequence"/>
</dbReference>
<dbReference type="EMBL" id="JACHNF010000001">
    <property type="protein sequence ID" value="MBB5978896.1"/>
    <property type="molecule type" value="Genomic_DNA"/>
</dbReference>
<organism evidence="2 3">
    <name type="scientific">Kribbella solani</name>
    <dbReference type="NCBI Taxonomy" id="236067"/>
    <lineage>
        <taxon>Bacteria</taxon>
        <taxon>Bacillati</taxon>
        <taxon>Actinomycetota</taxon>
        <taxon>Actinomycetes</taxon>
        <taxon>Propionibacteriales</taxon>
        <taxon>Kribbellaceae</taxon>
        <taxon>Kribbella</taxon>
    </lineage>
</organism>
<evidence type="ECO:0000256" key="1">
    <source>
        <dbReference type="SAM" id="MobiDB-lite"/>
    </source>
</evidence>
<evidence type="ECO:0000313" key="3">
    <source>
        <dbReference type="Proteomes" id="UP000558997"/>
    </source>
</evidence>
<reference evidence="2 3" key="1">
    <citation type="submission" date="2020-08" db="EMBL/GenBank/DDBJ databases">
        <title>Sequencing the genomes of 1000 actinobacteria strains.</title>
        <authorList>
            <person name="Klenk H.-P."/>
        </authorList>
    </citation>
    <scope>NUCLEOTIDE SEQUENCE [LARGE SCALE GENOMIC DNA]</scope>
    <source>
        <strain evidence="2 3">DSM 17294</strain>
    </source>
</reference>
<evidence type="ECO:0000313" key="2">
    <source>
        <dbReference type="EMBL" id="MBB5978896.1"/>
    </source>
</evidence>
<protein>
    <submittedName>
        <fullName evidence="2">Uncharacterized protein</fullName>
    </submittedName>
</protein>
<feature type="region of interest" description="Disordered" evidence="1">
    <location>
        <begin position="1"/>
        <end position="30"/>
    </location>
</feature>
<proteinExistence type="predicted"/>
<sequence length="30" mass="2922">MGSARAVGWNADRPMGGPAVLGRPGGTLIG</sequence>
<accession>A0A841DQ68</accession>
<dbReference type="AlphaFoldDB" id="A0A841DQ68"/>
<keyword evidence="3" id="KW-1185">Reference proteome</keyword>
<name>A0A841DQ68_9ACTN</name>
<gene>
    <name evidence="2" type="ORF">HDA44_002237</name>
</gene>
<comment type="caution">
    <text evidence="2">The sequence shown here is derived from an EMBL/GenBank/DDBJ whole genome shotgun (WGS) entry which is preliminary data.</text>
</comment>